<dbReference type="AlphaFoldDB" id="A0A834SRA7"/>
<dbReference type="InterPro" id="IPR008949">
    <property type="entry name" value="Isoprenoid_synthase_dom_sf"/>
</dbReference>
<evidence type="ECO:0000313" key="3">
    <source>
        <dbReference type="Proteomes" id="UP000634136"/>
    </source>
</evidence>
<accession>A0A834SRA7</accession>
<proteinExistence type="predicted"/>
<name>A0A834SRA7_9FABA</name>
<gene>
    <name evidence="2" type="ORF">G2W53_035120</name>
</gene>
<dbReference type="GO" id="GO:0010333">
    <property type="term" value="F:terpene synthase activity"/>
    <property type="evidence" value="ECO:0007669"/>
    <property type="project" value="InterPro"/>
</dbReference>
<evidence type="ECO:0000313" key="2">
    <source>
        <dbReference type="EMBL" id="KAF7808377.1"/>
    </source>
</evidence>
<protein>
    <submittedName>
        <fullName evidence="2">Kinesin-like protein KIN-4C</fullName>
    </submittedName>
</protein>
<dbReference type="GO" id="GO:0000287">
    <property type="term" value="F:magnesium ion binding"/>
    <property type="evidence" value="ECO:0007669"/>
    <property type="project" value="InterPro"/>
</dbReference>
<feature type="domain" description="Terpene synthase metal-binding" evidence="1">
    <location>
        <begin position="65"/>
        <end position="99"/>
    </location>
</feature>
<organism evidence="2 3">
    <name type="scientific">Senna tora</name>
    <dbReference type="NCBI Taxonomy" id="362788"/>
    <lineage>
        <taxon>Eukaryota</taxon>
        <taxon>Viridiplantae</taxon>
        <taxon>Streptophyta</taxon>
        <taxon>Embryophyta</taxon>
        <taxon>Tracheophyta</taxon>
        <taxon>Spermatophyta</taxon>
        <taxon>Magnoliopsida</taxon>
        <taxon>eudicotyledons</taxon>
        <taxon>Gunneridae</taxon>
        <taxon>Pentapetalae</taxon>
        <taxon>rosids</taxon>
        <taxon>fabids</taxon>
        <taxon>Fabales</taxon>
        <taxon>Fabaceae</taxon>
        <taxon>Caesalpinioideae</taxon>
        <taxon>Cassia clade</taxon>
        <taxon>Senna</taxon>
    </lineage>
</organism>
<sequence>MEFFVWILGFLKKDKKLSISSMEIILIASFTCGNEYSSDSDAKAVDVSDGIEDHAKELEHSSLQEKWDLDAVEELPQYMMICYMALYNPTNEIAYRVQRNMA</sequence>
<dbReference type="SUPFAM" id="SSF48576">
    <property type="entry name" value="Terpenoid synthases"/>
    <property type="match status" value="1"/>
</dbReference>
<dbReference type="Proteomes" id="UP000634136">
    <property type="component" value="Unassembled WGS sequence"/>
</dbReference>
<dbReference type="Gene3D" id="1.10.600.10">
    <property type="entry name" value="Farnesyl Diphosphate Synthase"/>
    <property type="match status" value="1"/>
</dbReference>
<evidence type="ECO:0000259" key="1">
    <source>
        <dbReference type="Pfam" id="PF03936"/>
    </source>
</evidence>
<reference evidence="2" key="1">
    <citation type="submission" date="2020-09" db="EMBL/GenBank/DDBJ databases">
        <title>Genome-Enabled Discovery of Anthraquinone Biosynthesis in Senna tora.</title>
        <authorList>
            <person name="Kang S.-H."/>
            <person name="Pandey R.P."/>
            <person name="Lee C.-M."/>
            <person name="Sim J.-S."/>
            <person name="Jeong J.-T."/>
            <person name="Choi B.-S."/>
            <person name="Jung M."/>
            <person name="Ginzburg D."/>
            <person name="Zhao K."/>
            <person name="Won S.Y."/>
            <person name="Oh T.-J."/>
            <person name="Yu Y."/>
            <person name="Kim N.-H."/>
            <person name="Lee O.R."/>
            <person name="Lee T.-H."/>
            <person name="Bashyal P."/>
            <person name="Kim T.-S."/>
            <person name="Lee W.-H."/>
            <person name="Kawkins C."/>
            <person name="Kim C.-K."/>
            <person name="Kim J.S."/>
            <person name="Ahn B.O."/>
            <person name="Rhee S.Y."/>
            <person name="Sohng J.K."/>
        </authorList>
    </citation>
    <scope>NUCLEOTIDE SEQUENCE</scope>
    <source>
        <tissue evidence="2">Leaf</tissue>
    </source>
</reference>
<dbReference type="Pfam" id="PF03936">
    <property type="entry name" value="Terpene_synth_C"/>
    <property type="match status" value="1"/>
</dbReference>
<dbReference type="EMBL" id="JAAIUW010000011">
    <property type="protein sequence ID" value="KAF7808377.1"/>
    <property type="molecule type" value="Genomic_DNA"/>
</dbReference>
<keyword evidence="3" id="KW-1185">Reference proteome</keyword>
<comment type="caution">
    <text evidence="2">The sequence shown here is derived from an EMBL/GenBank/DDBJ whole genome shotgun (WGS) entry which is preliminary data.</text>
</comment>
<dbReference type="InterPro" id="IPR005630">
    <property type="entry name" value="Terpene_synthase_metal-bd"/>
</dbReference>